<evidence type="ECO:0000313" key="3">
    <source>
        <dbReference type="Proteomes" id="UP000562352"/>
    </source>
</evidence>
<organism evidence="2 3">
    <name type="scientific">Planomonospora venezuelensis</name>
    <dbReference type="NCBI Taxonomy" id="1999"/>
    <lineage>
        <taxon>Bacteria</taxon>
        <taxon>Bacillati</taxon>
        <taxon>Actinomycetota</taxon>
        <taxon>Actinomycetes</taxon>
        <taxon>Streptosporangiales</taxon>
        <taxon>Streptosporangiaceae</taxon>
        <taxon>Planomonospora</taxon>
    </lineage>
</organism>
<feature type="transmembrane region" description="Helical" evidence="1">
    <location>
        <begin position="120"/>
        <end position="143"/>
    </location>
</feature>
<dbReference type="Proteomes" id="UP000562352">
    <property type="component" value="Unassembled WGS sequence"/>
</dbReference>
<feature type="transmembrane region" description="Helical" evidence="1">
    <location>
        <begin position="155"/>
        <end position="177"/>
    </location>
</feature>
<feature type="transmembrane region" description="Helical" evidence="1">
    <location>
        <begin position="197"/>
        <end position="216"/>
    </location>
</feature>
<reference evidence="2 3" key="1">
    <citation type="submission" date="2020-08" db="EMBL/GenBank/DDBJ databases">
        <title>Genomic Encyclopedia of Type Strains, Phase III (KMG-III): the genomes of soil and plant-associated and newly described type strains.</title>
        <authorList>
            <person name="Whitman W."/>
        </authorList>
    </citation>
    <scope>NUCLEOTIDE SEQUENCE [LARGE SCALE GENOMIC DNA]</scope>
    <source>
        <strain evidence="2 3">CECT 3303</strain>
    </source>
</reference>
<feature type="transmembrane region" description="Helical" evidence="1">
    <location>
        <begin position="74"/>
        <end position="92"/>
    </location>
</feature>
<comment type="caution">
    <text evidence="2">The sequence shown here is derived from an EMBL/GenBank/DDBJ whole genome shotgun (WGS) entry which is preliminary data.</text>
</comment>
<feature type="transmembrane region" description="Helical" evidence="1">
    <location>
        <begin position="12"/>
        <end position="31"/>
    </location>
</feature>
<keyword evidence="3" id="KW-1185">Reference proteome</keyword>
<keyword evidence="1" id="KW-0472">Membrane</keyword>
<dbReference type="RefSeq" id="WP_184940803.1">
    <property type="nucleotide sequence ID" value="NZ_BAAAWZ010000001.1"/>
</dbReference>
<proteinExistence type="predicted"/>
<keyword evidence="1" id="KW-0812">Transmembrane</keyword>
<protein>
    <submittedName>
        <fullName evidence="2">Uncharacterized protein</fullName>
    </submittedName>
</protein>
<name>A0A841CX36_PLAVE</name>
<keyword evidence="1" id="KW-1133">Transmembrane helix</keyword>
<accession>A0A841CX36</accession>
<dbReference type="EMBL" id="JACHJJ010000006">
    <property type="protein sequence ID" value="MBB5962972.1"/>
    <property type="molecule type" value="Genomic_DNA"/>
</dbReference>
<gene>
    <name evidence="2" type="ORF">FHS22_002246</name>
</gene>
<dbReference type="AlphaFoldDB" id="A0A841CX36"/>
<evidence type="ECO:0000313" key="2">
    <source>
        <dbReference type="EMBL" id="MBB5962972.1"/>
    </source>
</evidence>
<sequence length="222" mass="23606">MAQTERIRDVLSVGIAVGVLMWGAVGVWTAFTVGNYPWNKWVPFANGASKGVVLGMLAAVGVAILLGDGSRVGWRWAVFISALIGGGLLGTVRDLLGPPTPAVYFKEPISDERWYGPVMLLHWTGKVMLPAAVCATVLTLLVARPYRRGQSVMASAALVLAGAMLLLLPVIASMLAPEIQGNGEHTNEGIEAGIRCWIVGAPVLFVGILRTSFLWAGQRTQT</sequence>
<feature type="transmembrane region" description="Helical" evidence="1">
    <location>
        <begin position="51"/>
        <end position="67"/>
    </location>
</feature>
<evidence type="ECO:0000256" key="1">
    <source>
        <dbReference type="SAM" id="Phobius"/>
    </source>
</evidence>